<reference evidence="6 7" key="1">
    <citation type="submission" date="2019-06" db="EMBL/GenBank/DDBJ databases">
        <title>An operon consisting of a P-type ATPase gene and a transcriptional regular gene given the different cadmium resistance in Bacillus vietamensis 151-6 and Bacillus marisflavi 151-25.</title>
        <authorList>
            <person name="Yu X."/>
        </authorList>
    </citation>
    <scope>NUCLEOTIDE SEQUENCE [LARGE SCALE GENOMIC DNA]</scope>
    <source>
        <strain evidence="6 7">151-6</strain>
    </source>
</reference>
<evidence type="ECO:0000256" key="1">
    <source>
        <dbReference type="ARBA" id="ARBA00004202"/>
    </source>
</evidence>
<comment type="subcellular location">
    <subcellularLocation>
        <location evidence="1">Cell membrane</location>
        <topology evidence="1">Peripheral membrane protein</topology>
    </subcellularLocation>
</comment>
<proteinExistence type="predicted"/>
<dbReference type="InterPro" id="IPR017871">
    <property type="entry name" value="ABC_transporter-like_CS"/>
</dbReference>
<dbReference type="PROSITE" id="PS50893">
    <property type="entry name" value="ABC_TRANSPORTER_2"/>
    <property type="match status" value="1"/>
</dbReference>
<evidence type="ECO:0000256" key="4">
    <source>
        <dbReference type="ARBA" id="ARBA00022840"/>
    </source>
</evidence>
<dbReference type="PANTHER" id="PTHR43423">
    <property type="entry name" value="ABC TRANSPORTER I FAMILY MEMBER 17"/>
    <property type="match status" value="1"/>
</dbReference>
<dbReference type="CDD" id="cd03225">
    <property type="entry name" value="ABC_cobalt_CbiO_domain1"/>
    <property type="match status" value="1"/>
</dbReference>
<dbReference type="GO" id="GO:0005524">
    <property type="term" value="F:ATP binding"/>
    <property type="evidence" value="ECO:0007669"/>
    <property type="project" value="UniProtKB-KW"/>
</dbReference>
<keyword evidence="3" id="KW-0547">Nucleotide-binding</keyword>
<protein>
    <submittedName>
        <fullName evidence="6">ATP-binding cassette domain-containing protein</fullName>
    </submittedName>
</protein>
<dbReference type="Pfam" id="PF00005">
    <property type="entry name" value="ABC_tran"/>
    <property type="match status" value="1"/>
</dbReference>
<keyword evidence="4 6" id="KW-0067">ATP-binding</keyword>
<dbReference type="EMBL" id="CP047394">
    <property type="protein sequence ID" value="QHE63721.1"/>
    <property type="molecule type" value="Genomic_DNA"/>
</dbReference>
<dbReference type="PROSITE" id="PS00211">
    <property type="entry name" value="ABC_TRANSPORTER_1"/>
    <property type="match status" value="1"/>
</dbReference>
<dbReference type="GO" id="GO:0022857">
    <property type="term" value="F:transmembrane transporter activity"/>
    <property type="evidence" value="ECO:0007669"/>
    <property type="project" value="UniProtKB-ARBA"/>
</dbReference>
<dbReference type="GO" id="GO:0005886">
    <property type="term" value="C:plasma membrane"/>
    <property type="evidence" value="ECO:0007669"/>
    <property type="project" value="UniProtKB-SubCell"/>
</dbReference>
<evidence type="ECO:0000256" key="3">
    <source>
        <dbReference type="ARBA" id="ARBA00022741"/>
    </source>
</evidence>
<dbReference type="InterPro" id="IPR027417">
    <property type="entry name" value="P-loop_NTPase"/>
</dbReference>
<evidence type="ECO:0000313" key="7">
    <source>
        <dbReference type="Proteomes" id="UP000465062"/>
    </source>
</evidence>
<organism evidence="6 7">
    <name type="scientific">Rossellomorea vietnamensis</name>
    <dbReference type="NCBI Taxonomy" id="218284"/>
    <lineage>
        <taxon>Bacteria</taxon>
        <taxon>Bacillati</taxon>
        <taxon>Bacillota</taxon>
        <taxon>Bacilli</taxon>
        <taxon>Bacillales</taxon>
        <taxon>Bacillaceae</taxon>
        <taxon>Rossellomorea</taxon>
    </lineage>
</organism>
<feature type="domain" description="ABC transporter" evidence="5">
    <location>
        <begin position="2"/>
        <end position="208"/>
    </location>
</feature>
<dbReference type="InterPro" id="IPR003593">
    <property type="entry name" value="AAA+_ATPase"/>
</dbReference>
<dbReference type="KEGG" id="bvq:FHE72_08735"/>
<name>A0A6I6UVF8_9BACI</name>
<evidence type="ECO:0000313" key="6">
    <source>
        <dbReference type="EMBL" id="QHE63721.1"/>
    </source>
</evidence>
<dbReference type="GO" id="GO:0016887">
    <property type="term" value="F:ATP hydrolysis activity"/>
    <property type="evidence" value="ECO:0007669"/>
    <property type="project" value="InterPro"/>
</dbReference>
<dbReference type="SMART" id="SM00382">
    <property type="entry name" value="AAA"/>
    <property type="match status" value="1"/>
</dbReference>
<sequence>MYELRDVHYKDILHIKEMDISEHRTTCLVGESGAGKSTLLKLLNKMNIPDRGHIRYKRNSLESVDPVKHRREAVMISQTPLLFGETVEENLQKGLVFSEKPLASREELLKMLSIVKLDKPLDARAEQLSGGERQRLSLGRVLVMKPAVYLLDEPTSALDEETEIEVMKSFITCANGHGGTIIMVTHSTNVAEEYGEEIITIRKQEMEG</sequence>
<evidence type="ECO:0000259" key="5">
    <source>
        <dbReference type="PROSITE" id="PS50893"/>
    </source>
</evidence>
<dbReference type="InterPro" id="IPR015856">
    <property type="entry name" value="ABC_transpr_CbiO/EcfA_su"/>
</dbReference>
<keyword evidence="2" id="KW-0813">Transport</keyword>
<gene>
    <name evidence="6" type="ORF">FHE72_08735</name>
</gene>
<evidence type="ECO:0000256" key="2">
    <source>
        <dbReference type="ARBA" id="ARBA00022448"/>
    </source>
</evidence>
<dbReference type="Proteomes" id="UP000465062">
    <property type="component" value="Chromosome"/>
</dbReference>
<dbReference type="AlphaFoldDB" id="A0A6I6UVF8"/>
<dbReference type="InterPro" id="IPR003439">
    <property type="entry name" value="ABC_transporter-like_ATP-bd"/>
</dbReference>
<dbReference type="SUPFAM" id="SSF52540">
    <property type="entry name" value="P-loop containing nucleoside triphosphate hydrolases"/>
    <property type="match status" value="1"/>
</dbReference>
<dbReference type="PANTHER" id="PTHR43423:SF1">
    <property type="entry name" value="ABC TRANSPORTER I FAMILY MEMBER 17"/>
    <property type="match status" value="1"/>
</dbReference>
<accession>A0A6I6UVF8</accession>
<dbReference type="Gene3D" id="3.40.50.300">
    <property type="entry name" value="P-loop containing nucleotide triphosphate hydrolases"/>
    <property type="match status" value="1"/>
</dbReference>